<keyword evidence="4" id="KW-1185">Reference proteome</keyword>
<dbReference type="EMBL" id="RDRB01000003">
    <property type="protein sequence ID" value="ROU03243.1"/>
    <property type="molecule type" value="Genomic_DNA"/>
</dbReference>
<keyword evidence="1" id="KW-0175">Coiled coil</keyword>
<accession>A0A3N2R780</accession>
<feature type="coiled-coil region" evidence="1">
    <location>
        <begin position="78"/>
        <end position="105"/>
    </location>
</feature>
<evidence type="ECO:0000256" key="2">
    <source>
        <dbReference type="SAM" id="MobiDB-lite"/>
    </source>
</evidence>
<name>A0A3N2R780_9RHOB</name>
<gene>
    <name evidence="3" type="ORF">EAT49_08120</name>
</gene>
<dbReference type="Proteomes" id="UP000268016">
    <property type="component" value="Unassembled WGS sequence"/>
</dbReference>
<evidence type="ECO:0008006" key="5">
    <source>
        <dbReference type="Google" id="ProtNLM"/>
    </source>
</evidence>
<dbReference type="RefSeq" id="WP_123641791.1">
    <property type="nucleotide sequence ID" value="NZ_ML119083.1"/>
</dbReference>
<evidence type="ECO:0000256" key="1">
    <source>
        <dbReference type="SAM" id="Coils"/>
    </source>
</evidence>
<feature type="region of interest" description="Disordered" evidence="2">
    <location>
        <begin position="106"/>
        <end position="126"/>
    </location>
</feature>
<comment type="caution">
    <text evidence="3">The sequence shown here is derived from an EMBL/GenBank/DDBJ whole genome shotgun (WGS) entry which is preliminary data.</text>
</comment>
<dbReference type="OrthoDB" id="7861976at2"/>
<evidence type="ECO:0000313" key="4">
    <source>
        <dbReference type="Proteomes" id="UP000268016"/>
    </source>
</evidence>
<proteinExistence type="predicted"/>
<evidence type="ECO:0000313" key="3">
    <source>
        <dbReference type="EMBL" id="ROU03243.1"/>
    </source>
</evidence>
<reference evidence="3 4" key="1">
    <citation type="submission" date="2018-10" db="EMBL/GenBank/DDBJ databases">
        <title>Histidinibacterium lentulum gen. nov., sp. nov., a marine bacterium from the culture broth of Picochlorum sp. 122.</title>
        <authorList>
            <person name="Wang G."/>
        </authorList>
    </citation>
    <scope>NUCLEOTIDE SEQUENCE [LARGE SCALE GENOMIC DNA]</scope>
    <source>
        <strain evidence="3 4">B17</strain>
    </source>
</reference>
<sequence length="126" mass="14107">MRTDREKIAALRRIVDAAWQVEQSRTARIASEEAALRNRIDALSACRQDRLQDLTRGPDAARLAGADPLWESWIDGRRSDLLTELARLLAQKDRAQRRLARAFGRREAATGIAHGNAPQSGRPDQP</sequence>
<protein>
    <recommendedName>
        <fullName evidence="5">Flagellar protein FlgN</fullName>
    </recommendedName>
</protein>
<dbReference type="AlphaFoldDB" id="A0A3N2R780"/>
<organism evidence="3 4">
    <name type="scientific">Histidinibacterium lentulum</name>
    <dbReference type="NCBI Taxonomy" id="2480588"/>
    <lineage>
        <taxon>Bacteria</taxon>
        <taxon>Pseudomonadati</taxon>
        <taxon>Pseudomonadota</taxon>
        <taxon>Alphaproteobacteria</taxon>
        <taxon>Rhodobacterales</taxon>
        <taxon>Paracoccaceae</taxon>
        <taxon>Histidinibacterium</taxon>
    </lineage>
</organism>